<organism evidence="1">
    <name type="scientific">Anguilla anguilla</name>
    <name type="common">European freshwater eel</name>
    <name type="synonym">Muraena anguilla</name>
    <dbReference type="NCBI Taxonomy" id="7936"/>
    <lineage>
        <taxon>Eukaryota</taxon>
        <taxon>Metazoa</taxon>
        <taxon>Chordata</taxon>
        <taxon>Craniata</taxon>
        <taxon>Vertebrata</taxon>
        <taxon>Euteleostomi</taxon>
        <taxon>Actinopterygii</taxon>
        <taxon>Neopterygii</taxon>
        <taxon>Teleostei</taxon>
        <taxon>Anguilliformes</taxon>
        <taxon>Anguillidae</taxon>
        <taxon>Anguilla</taxon>
    </lineage>
</organism>
<reference evidence="1" key="1">
    <citation type="submission" date="2014-11" db="EMBL/GenBank/DDBJ databases">
        <authorList>
            <person name="Amaro Gonzalez C."/>
        </authorList>
    </citation>
    <scope>NUCLEOTIDE SEQUENCE</scope>
</reference>
<sequence>MLQWLSTSAFEHDYFT</sequence>
<proteinExistence type="predicted"/>
<protein>
    <submittedName>
        <fullName evidence="1">Uncharacterized protein</fullName>
    </submittedName>
</protein>
<evidence type="ECO:0000313" key="1">
    <source>
        <dbReference type="EMBL" id="JAH80573.1"/>
    </source>
</evidence>
<accession>A0A0E9VTF7</accession>
<name>A0A0E9VTF7_ANGAN</name>
<reference evidence="1" key="2">
    <citation type="journal article" date="2015" name="Fish Shellfish Immunol.">
        <title>Early steps in the European eel (Anguilla anguilla)-Vibrio vulnificus interaction in the gills: Role of the RtxA13 toxin.</title>
        <authorList>
            <person name="Callol A."/>
            <person name="Pajuelo D."/>
            <person name="Ebbesson L."/>
            <person name="Teles M."/>
            <person name="MacKenzie S."/>
            <person name="Amaro C."/>
        </authorList>
    </citation>
    <scope>NUCLEOTIDE SEQUENCE</scope>
</reference>
<dbReference type="AlphaFoldDB" id="A0A0E9VTF7"/>
<dbReference type="EMBL" id="GBXM01028004">
    <property type="protein sequence ID" value="JAH80573.1"/>
    <property type="molecule type" value="Transcribed_RNA"/>
</dbReference>